<organism evidence="1 2">
    <name type="scientific">Eragrostis curvula</name>
    <name type="common">weeping love grass</name>
    <dbReference type="NCBI Taxonomy" id="38414"/>
    <lineage>
        <taxon>Eukaryota</taxon>
        <taxon>Viridiplantae</taxon>
        <taxon>Streptophyta</taxon>
        <taxon>Embryophyta</taxon>
        <taxon>Tracheophyta</taxon>
        <taxon>Spermatophyta</taxon>
        <taxon>Magnoliopsida</taxon>
        <taxon>Liliopsida</taxon>
        <taxon>Poales</taxon>
        <taxon>Poaceae</taxon>
        <taxon>PACMAD clade</taxon>
        <taxon>Chloridoideae</taxon>
        <taxon>Eragrostideae</taxon>
        <taxon>Eragrostidinae</taxon>
        <taxon>Eragrostis</taxon>
    </lineage>
</organism>
<evidence type="ECO:0000313" key="2">
    <source>
        <dbReference type="Proteomes" id="UP000324897"/>
    </source>
</evidence>
<dbReference type="AlphaFoldDB" id="A0A5J9WR57"/>
<keyword evidence="2" id="KW-1185">Reference proteome</keyword>
<dbReference type="EMBL" id="RWGY01000002">
    <property type="protein sequence ID" value="TVU49784.1"/>
    <property type="molecule type" value="Genomic_DNA"/>
</dbReference>
<accession>A0A5J9WR57</accession>
<evidence type="ECO:0000313" key="1">
    <source>
        <dbReference type="EMBL" id="TVU49784.1"/>
    </source>
</evidence>
<evidence type="ECO:0008006" key="3">
    <source>
        <dbReference type="Google" id="ProtNLM"/>
    </source>
</evidence>
<dbReference type="Gramene" id="TVU49784">
    <property type="protein sequence ID" value="TVU49784"/>
    <property type="gene ID" value="EJB05_01120"/>
</dbReference>
<protein>
    <recommendedName>
        <fullName evidence="3">CBS domain-containing protein</fullName>
    </recommendedName>
</protein>
<comment type="caution">
    <text evidence="1">The sequence shown here is derived from an EMBL/GenBank/DDBJ whole genome shotgun (WGS) entry which is preliminary data.</text>
</comment>
<name>A0A5J9WR57_9POAL</name>
<dbReference type="Proteomes" id="UP000324897">
    <property type="component" value="Chromosome 6"/>
</dbReference>
<gene>
    <name evidence="1" type="ORF">EJB05_01120</name>
</gene>
<feature type="non-terminal residue" evidence="1">
    <location>
        <position position="1"/>
    </location>
</feature>
<reference evidence="1 2" key="1">
    <citation type="journal article" date="2019" name="Sci. Rep.">
        <title>A high-quality genome of Eragrostis curvula grass provides insights into Poaceae evolution and supports new strategies to enhance forage quality.</title>
        <authorList>
            <person name="Carballo J."/>
            <person name="Santos B.A.C.M."/>
            <person name="Zappacosta D."/>
            <person name="Garbus I."/>
            <person name="Selva J.P."/>
            <person name="Gallo C.A."/>
            <person name="Diaz A."/>
            <person name="Albertini E."/>
            <person name="Caccamo M."/>
            <person name="Echenique V."/>
        </authorList>
    </citation>
    <scope>NUCLEOTIDE SEQUENCE [LARGE SCALE GENOMIC DNA]</scope>
    <source>
        <strain evidence="2">cv. Victoria</strain>
        <tissue evidence="1">Leaf</tissue>
    </source>
</reference>
<proteinExistence type="predicted"/>
<feature type="non-terminal residue" evidence="1">
    <location>
        <position position="154"/>
    </location>
</feature>
<dbReference type="OrthoDB" id="449052at2759"/>
<sequence>THAALPPFPRFFLKVELAAKLGTVTLEGAAAAAANAREPKISEYEGTIAEVSGALPSSDLFNKTKVMILPCRCLTFSPSPTSPGGAPFLALQSSDTFLTMLLLSKYRMKSLPVVDIGEGTISNDITEGAVVHMLSECVGLHVLVRARVGHQDAL</sequence>